<dbReference type="Pfam" id="PF00563">
    <property type="entry name" value="EAL"/>
    <property type="match status" value="1"/>
</dbReference>
<proteinExistence type="predicted"/>
<keyword evidence="1" id="KW-0597">Phosphoprotein</keyword>
<dbReference type="PROSITE" id="PS50883">
    <property type="entry name" value="EAL"/>
    <property type="match status" value="1"/>
</dbReference>
<dbReference type="SUPFAM" id="SSF52172">
    <property type="entry name" value="CheY-like"/>
    <property type="match status" value="1"/>
</dbReference>
<dbReference type="PANTHER" id="PTHR33121">
    <property type="entry name" value="CYCLIC DI-GMP PHOSPHODIESTERASE PDEF"/>
    <property type="match status" value="1"/>
</dbReference>
<gene>
    <name evidence="4" type="ORF">DW355_14970</name>
</gene>
<dbReference type="Gene3D" id="3.40.50.2300">
    <property type="match status" value="1"/>
</dbReference>
<evidence type="ECO:0000313" key="4">
    <source>
        <dbReference type="EMBL" id="QBK05852.1"/>
    </source>
</evidence>
<dbReference type="AlphaFoldDB" id="A0A4P6UKX2"/>
<dbReference type="PROSITE" id="PS50110">
    <property type="entry name" value="RESPONSE_REGULATORY"/>
    <property type="match status" value="1"/>
</dbReference>
<dbReference type="InterPro" id="IPR001633">
    <property type="entry name" value="EAL_dom"/>
</dbReference>
<dbReference type="GO" id="GO:0000160">
    <property type="term" value="P:phosphorelay signal transduction system"/>
    <property type="evidence" value="ECO:0007669"/>
    <property type="project" value="InterPro"/>
</dbReference>
<dbReference type="EMBL" id="CP031395">
    <property type="protein sequence ID" value="QBK05852.1"/>
    <property type="molecule type" value="Genomic_DNA"/>
</dbReference>
<reference evidence="4 5" key="1">
    <citation type="submission" date="2018-07" db="EMBL/GenBank/DDBJ databases">
        <title>Exploring interactions and the metabolic potential of the ultra-small soil bacteria Hylemonella gracilis.</title>
        <authorList>
            <person name="Tyc O."/>
            <person name="Kulkarni P."/>
            <person name="Gawehns F."/>
            <person name="Hundscheid M."/>
            <person name="Zweers H."/>
            <person name="Garbeva P."/>
        </authorList>
    </citation>
    <scope>NUCLEOTIDE SEQUENCE [LARGE SCALE GENOMIC DNA]</scope>
    <source>
        <strain evidence="4 5">NS1</strain>
    </source>
</reference>
<accession>A0A4P6UKX2</accession>
<protein>
    <submittedName>
        <fullName evidence="4">EAL domain-containing protein</fullName>
    </submittedName>
</protein>
<dbReference type="SMART" id="SM00052">
    <property type="entry name" value="EAL"/>
    <property type="match status" value="1"/>
</dbReference>
<dbReference type="GO" id="GO:0071111">
    <property type="term" value="F:cyclic-guanylate-specific phosphodiesterase activity"/>
    <property type="evidence" value="ECO:0007669"/>
    <property type="project" value="InterPro"/>
</dbReference>
<dbReference type="InterPro" id="IPR001789">
    <property type="entry name" value="Sig_transdc_resp-reg_receiver"/>
</dbReference>
<dbReference type="RefSeq" id="WP_131281254.1">
    <property type="nucleotide sequence ID" value="NZ_CP031395.1"/>
</dbReference>
<dbReference type="InterPro" id="IPR011006">
    <property type="entry name" value="CheY-like_superfamily"/>
</dbReference>
<dbReference type="InterPro" id="IPR050706">
    <property type="entry name" value="Cyclic-di-GMP_PDE-like"/>
</dbReference>
<evidence type="ECO:0000259" key="3">
    <source>
        <dbReference type="PROSITE" id="PS50883"/>
    </source>
</evidence>
<feature type="domain" description="Response regulatory" evidence="2">
    <location>
        <begin position="15"/>
        <end position="139"/>
    </location>
</feature>
<dbReference type="Proteomes" id="UP000292939">
    <property type="component" value="Chromosome"/>
</dbReference>
<evidence type="ECO:0000256" key="1">
    <source>
        <dbReference type="PROSITE-ProRule" id="PRU00169"/>
    </source>
</evidence>
<dbReference type="SUPFAM" id="SSF141868">
    <property type="entry name" value="EAL domain-like"/>
    <property type="match status" value="1"/>
</dbReference>
<organism evidence="4 5">
    <name type="scientific">Hylemonella gracilis</name>
    <dbReference type="NCBI Taxonomy" id="80880"/>
    <lineage>
        <taxon>Bacteria</taxon>
        <taxon>Pseudomonadati</taxon>
        <taxon>Pseudomonadota</taxon>
        <taxon>Betaproteobacteria</taxon>
        <taxon>Burkholderiales</taxon>
        <taxon>Comamonadaceae</taxon>
        <taxon>Hylemonella</taxon>
    </lineage>
</organism>
<evidence type="ECO:0000259" key="2">
    <source>
        <dbReference type="PROSITE" id="PS50110"/>
    </source>
</evidence>
<dbReference type="Gene3D" id="3.20.20.450">
    <property type="entry name" value="EAL domain"/>
    <property type="match status" value="1"/>
</dbReference>
<dbReference type="PANTHER" id="PTHR33121:SF79">
    <property type="entry name" value="CYCLIC DI-GMP PHOSPHODIESTERASE PDED-RELATED"/>
    <property type="match status" value="1"/>
</dbReference>
<dbReference type="InterPro" id="IPR035919">
    <property type="entry name" value="EAL_sf"/>
</dbReference>
<dbReference type="OrthoDB" id="9813903at2"/>
<name>A0A4P6UKX2_9BURK</name>
<evidence type="ECO:0000313" key="5">
    <source>
        <dbReference type="Proteomes" id="UP000292939"/>
    </source>
</evidence>
<dbReference type="KEGG" id="hgr:DW355_14970"/>
<feature type="modified residue" description="4-aspartylphosphate" evidence="1">
    <location>
        <position position="68"/>
    </location>
</feature>
<dbReference type="CDD" id="cd01948">
    <property type="entry name" value="EAL"/>
    <property type="match status" value="1"/>
</dbReference>
<sequence>MAVLAKAMTEYGAFVALVVEDSLPQRAHLVSLLQKFAFGQVLEAVDGREALQVIESLAGGRIYLLVTDVDMPGMDGIELISKVAERHCVDHLVVTSARDPRLLETVESLVAEDVRLQLLGTLPKPITLADLKRLLARAHAGGASQTPQIVDPQDSREIEDALSAGQFVPFVQPKVEIGTGLLKGVEVLARWQHPTRGLLGPAAFIASLEGTPLMARFTLALVEQSLRLLTQWHRFMPTLTLSVNLSAEDLADRGFVDQLTSVVGAHGVSPSSVVWEVTETAILNKPALAHLARLGLRGFGLSIDDFGIGYSSMQTLSRSPFTELKIDRAFVDGACSRSNRLAILSSSLEMGQRLGVTTVAEGVESEADWRLLRRLGCQVAQGYLIAKPMPPEELLPWARKARPRLRALAQGEGSERQA</sequence>
<dbReference type="SMART" id="SM00448">
    <property type="entry name" value="REC"/>
    <property type="match status" value="1"/>
</dbReference>
<feature type="domain" description="EAL" evidence="3">
    <location>
        <begin position="151"/>
        <end position="402"/>
    </location>
</feature>
<dbReference type="Pfam" id="PF00072">
    <property type="entry name" value="Response_reg"/>
    <property type="match status" value="1"/>
</dbReference>